<gene>
    <name evidence="2" type="ORF">Vau01_007700</name>
</gene>
<organism evidence="2 3">
    <name type="scientific">Virgisporangium aurantiacum</name>
    <dbReference type="NCBI Taxonomy" id="175570"/>
    <lineage>
        <taxon>Bacteria</taxon>
        <taxon>Bacillati</taxon>
        <taxon>Actinomycetota</taxon>
        <taxon>Actinomycetes</taxon>
        <taxon>Micromonosporales</taxon>
        <taxon>Micromonosporaceae</taxon>
        <taxon>Virgisporangium</taxon>
    </lineage>
</organism>
<evidence type="ECO:0000313" key="3">
    <source>
        <dbReference type="Proteomes" id="UP000612585"/>
    </source>
</evidence>
<proteinExistence type="predicted"/>
<sequence length="157" mass="16135">MGGSIFGANPGDGGCGFRPEGLIVDDITGTWEGEGVKITLKLDGTVTGPARLLPPSPGAQPSASARPTKSPTRSASPSATPTASPATVEATGTWTLKAETYLGDIDISNVRSAKGPATFGVASLYVSGSRREPWMYTFGAGDPDSCIIVKYQRTSRG</sequence>
<reference evidence="2" key="1">
    <citation type="submission" date="2021-01" db="EMBL/GenBank/DDBJ databases">
        <title>Whole genome shotgun sequence of Virgisporangium aurantiacum NBRC 16421.</title>
        <authorList>
            <person name="Komaki H."/>
            <person name="Tamura T."/>
        </authorList>
    </citation>
    <scope>NUCLEOTIDE SEQUENCE</scope>
    <source>
        <strain evidence="2">NBRC 16421</strain>
    </source>
</reference>
<name>A0A8J3YWK9_9ACTN</name>
<comment type="caution">
    <text evidence="2">The sequence shown here is derived from an EMBL/GenBank/DDBJ whole genome shotgun (WGS) entry which is preliminary data.</text>
</comment>
<dbReference type="EMBL" id="BOPG01000005">
    <property type="protein sequence ID" value="GIJ53254.1"/>
    <property type="molecule type" value="Genomic_DNA"/>
</dbReference>
<feature type="region of interest" description="Disordered" evidence="1">
    <location>
        <begin position="47"/>
        <end position="90"/>
    </location>
</feature>
<protein>
    <submittedName>
        <fullName evidence="2">Uncharacterized protein</fullName>
    </submittedName>
</protein>
<keyword evidence="3" id="KW-1185">Reference proteome</keyword>
<dbReference type="AlphaFoldDB" id="A0A8J3YWK9"/>
<dbReference type="Proteomes" id="UP000612585">
    <property type="component" value="Unassembled WGS sequence"/>
</dbReference>
<accession>A0A8J3YWK9</accession>
<evidence type="ECO:0000256" key="1">
    <source>
        <dbReference type="SAM" id="MobiDB-lite"/>
    </source>
</evidence>
<feature type="compositionally biased region" description="Low complexity" evidence="1">
    <location>
        <begin position="59"/>
        <end position="90"/>
    </location>
</feature>
<evidence type="ECO:0000313" key="2">
    <source>
        <dbReference type="EMBL" id="GIJ53254.1"/>
    </source>
</evidence>